<reference evidence="3 4" key="1">
    <citation type="submission" date="2024-03" db="EMBL/GenBank/DDBJ databases">
        <title>Complete genome of BD2.</title>
        <authorList>
            <person name="Cao G."/>
        </authorList>
    </citation>
    <scope>NUCLEOTIDE SEQUENCE [LARGE SCALE GENOMIC DNA]</scope>
    <source>
        <strain evidence="3 4">BD2</strain>
    </source>
</reference>
<dbReference type="InterPro" id="IPR014973">
    <property type="entry name" value="DUF1835"/>
</dbReference>
<name>A0ABZ2RJA7_ECTME</name>
<evidence type="ECO:0000259" key="2">
    <source>
        <dbReference type="Pfam" id="PF12395"/>
    </source>
</evidence>
<organism evidence="3 4">
    <name type="scientific">Ectopseudomonas mendocina</name>
    <name type="common">Pseudomonas mendocina</name>
    <dbReference type="NCBI Taxonomy" id="300"/>
    <lineage>
        <taxon>Bacteria</taxon>
        <taxon>Pseudomonadati</taxon>
        <taxon>Pseudomonadota</taxon>
        <taxon>Gammaproteobacteria</taxon>
        <taxon>Pseudomonadales</taxon>
        <taxon>Pseudomonadaceae</taxon>
        <taxon>Ectopseudomonas</taxon>
    </lineage>
</organism>
<dbReference type="Proteomes" id="UP001476583">
    <property type="component" value="Chromosome"/>
</dbReference>
<dbReference type="InterPro" id="IPR022123">
    <property type="entry name" value="DUF3658"/>
</dbReference>
<gene>
    <name evidence="3" type="ORF">WG219_01245</name>
</gene>
<evidence type="ECO:0000313" key="3">
    <source>
        <dbReference type="EMBL" id="WXL26141.1"/>
    </source>
</evidence>
<dbReference type="Pfam" id="PF08874">
    <property type="entry name" value="DUF1835"/>
    <property type="match status" value="1"/>
</dbReference>
<dbReference type="EMBL" id="CP148074">
    <property type="protein sequence ID" value="WXL26141.1"/>
    <property type="molecule type" value="Genomic_DNA"/>
</dbReference>
<evidence type="ECO:0000259" key="1">
    <source>
        <dbReference type="Pfam" id="PF08874"/>
    </source>
</evidence>
<evidence type="ECO:0000313" key="4">
    <source>
        <dbReference type="Proteomes" id="UP001476583"/>
    </source>
</evidence>
<accession>A0ABZ2RJA7</accession>
<feature type="domain" description="DUF3658" evidence="2">
    <location>
        <begin position="144"/>
        <end position="244"/>
    </location>
</feature>
<feature type="domain" description="DUF1835" evidence="1">
    <location>
        <begin position="3"/>
        <end position="120"/>
    </location>
</feature>
<keyword evidence="4" id="KW-1185">Reference proteome</keyword>
<proteinExistence type="predicted"/>
<protein>
    <submittedName>
        <fullName evidence="3">DUF3658 domain-containing protein</fullName>
    </submittedName>
</protein>
<dbReference type="Pfam" id="PF12395">
    <property type="entry name" value="DUF3658"/>
    <property type="match status" value="1"/>
</dbReference>
<sequence length="255" mass="28364">MWHLVCGDLAGASVMQVLSPAENSGLRVLRDDLAVGPLAGIDQAPCTLRAHFWQQLWHESMQPVPDFANGLDADAMWLSALSQGPQAVTVWTGDSCSEQLLLARVAHLLQDSNVELWEVACANPQRPPRKAVSLRTPDELQALFQQRSPLTTAQRTRLAEQWQQALHANADIRCWLAGEFSQHAYALVDEPLLRSCRSEWRPLGRVMADVMAQSDGFFPSDSFLHWRARELATVGQLELSEPFSAAYNAQQVRLG</sequence>